<protein>
    <submittedName>
        <fullName evidence="2">Thioredoxin family protein</fullName>
    </submittedName>
</protein>
<dbReference type="GO" id="GO:0016491">
    <property type="term" value="F:oxidoreductase activity"/>
    <property type="evidence" value="ECO:0007669"/>
    <property type="project" value="InterPro"/>
</dbReference>
<dbReference type="AlphaFoldDB" id="A0A532V3N9"/>
<sequence length="182" mass="20733">MALVDGTKIAIGTPCPDFDLPAVDGNRYKLSDFTDKDVLIVIFTCNHCPYAVAVEDRIIQLRQDLEGYSAQMVGICSNDPNYVPQDSFDNLSKRWEQKGYGFPYLHDLEQTVAKDFGAACTPEFFVYGPDRKLAYHGRLDDNWENPRKVTRRELKEAVDLLLDGKPVDFKQMPSMGCSIKWR</sequence>
<dbReference type="PANTHER" id="PTHR43640">
    <property type="entry name" value="OS07G0260300 PROTEIN"/>
    <property type="match status" value="1"/>
</dbReference>
<accession>A0A532V3N9</accession>
<dbReference type="Proteomes" id="UP000319619">
    <property type="component" value="Unassembled WGS sequence"/>
</dbReference>
<dbReference type="SUPFAM" id="SSF52833">
    <property type="entry name" value="Thioredoxin-like"/>
    <property type="match status" value="1"/>
</dbReference>
<evidence type="ECO:0000313" key="3">
    <source>
        <dbReference type="Proteomes" id="UP000319619"/>
    </source>
</evidence>
<dbReference type="InterPro" id="IPR013766">
    <property type="entry name" value="Thioredoxin_domain"/>
</dbReference>
<evidence type="ECO:0000313" key="2">
    <source>
        <dbReference type="EMBL" id="TKJ41830.1"/>
    </source>
</evidence>
<name>A0A532V3N9_UNCL8</name>
<dbReference type="InterPro" id="IPR000866">
    <property type="entry name" value="AhpC/TSA"/>
</dbReference>
<dbReference type="Pfam" id="PF00578">
    <property type="entry name" value="AhpC-TSA"/>
    <property type="match status" value="1"/>
</dbReference>
<dbReference type="GO" id="GO:0016209">
    <property type="term" value="F:antioxidant activity"/>
    <property type="evidence" value="ECO:0007669"/>
    <property type="project" value="InterPro"/>
</dbReference>
<proteinExistence type="predicted"/>
<dbReference type="InterPro" id="IPR036249">
    <property type="entry name" value="Thioredoxin-like_sf"/>
</dbReference>
<dbReference type="PANTHER" id="PTHR43640:SF1">
    <property type="entry name" value="THIOREDOXIN-DEPENDENT PEROXIREDOXIN"/>
    <property type="match status" value="1"/>
</dbReference>
<reference evidence="2 3" key="1">
    <citation type="submission" date="2017-06" db="EMBL/GenBank/DDBJ databases">
        <title>Novel microbial phyla capable of carbon fixation and sulfur reduction in deep-sea sediments.</title>
        <authorList>
            <person name="Huang J."/>
            <person name="Baker B."/>
            <person name="Wang Y."/>
        </authorList>
    </citation>
    <scope>NUCLEOTIDE SEQUENCE [LARGE SCALE GENOMIC DNA]</scope>
    <source>
        <strain evidence="2">B3_LCP</strain>
    </source>
</reference>
<dbReference type="PROSITE" id="PS51352">
    <property type="entry name" value="THIOREDOXIN_2"/>
    <property type="match status" value="1"/>
</dbReference>
<comment type="caution">
    <text evidence="2">The sequence shown here is derived from an EMBL/GenBank/DDBJ whole genome shotgun (WGS) entry which is preliminary data.</text>
</comment>
<dbReference type="Gene3D" id="3.40.30.10">
    <property type="entry name" value="Glutaredoxin"/>
    <property type="match status" value="1"/>
</dbReference>
<feature type="domain" description="Thioredoxin" evidence="1">
    <location>
        <begin position="9"/>
        <end position="163"/>
    </location>
</feature>
<dbReference type="CDD" id="cd02969">
    <property type="entry name" value="PRX_like1"/>
    <property type="match status" value="1"/>
</dbReference>
<dbReference type="EMBL" id="NJBN01000002">
    <property type="protein sequence ID" value="TKJ41830.1"/>
    <property type="molecule type" value="Genomic_DNA"/>
</dbReference>
<gene>
    <name evidence="2" type="ORF">CEE37_04480</name>
</gene>
<dbReference type="InterPro" id="IPR047262">
    <property type="entry name" value="PRX-like1"/>
</dbReference>
<evidence type="ECO:0000259" key="1">
    <source>
        <dbReference type="PROSITE" id="PS51352"/>
    </source>
</evidence>
<organism evidence="2 3">
    <name type="scientific">candidate division LCP-89 bacterium B3_LCP</name>
    <dbReference type="NCBI Taxonomy" id="2012998"/>
    <lineage>
        <taxon>Bacteria</taxon>
        <taxon>Pseudomonadati</taxon>
        <taxon>Bacteria division LCP-89</taxon>
    </lineage>
</organism>